<dbReference type="KEGG" id="soe:110777357"/>
<dbReference type="PANTHER" id="PTHR47718">
    <property type="entry name" value="OS01G0519700 PROTEIN"/>
    <property type="match status" value="1"/>
</dbReference>
<dbReference type="Proteomes" id="UP000813463">
    <property type="component" value="Chromosome 6"/>
</dbReference>
<reference evidence="3" key="2">
    <citation type="submission" date="2025-08" db="UniProtKB">
        <authorList>
            <consortium name="RefSeq"/>
        </authorList>
    </citation>
    <scope>IDENTIFICATION</scope>
    <source>
        <tissue evidence="3">Leaf</tissue>
    </source>
</reference>
<proteinExistence type="predicted"/>
<gene>
    <name evidence="3" type="primary">LOC110777357</name>
</gene>
<accession>A0A9R0HVM0</accession>
<dbReference type="PANTHER" id="PTHR47718:SF17">
    <property type="entry name" value="PROTEIN FAR1-RELATED SEQUENCE 5-LIKE"/>
    <property type="match status" value="1"/>
</dbReference>
<feature type="domain" description="MULE transposase" evidence="1">
    <location>
        <begin position="270"/>
        <end position="361"/>
    </location>
</feature>
<dbReference type="GeneID" id="110777357"/>
<sequence>MENYQIFHDFSVSKSISNDYSSSHLNSSAENQTYEDILNNALNNSEQNDANKDPESYVVVGQDFEEPVSLEGSVVKEDDEAYELYNSHAFRNGFGTRKGKKEYRSGTRIVRQRRIGCKASVQFDVDKKTGMYVLSKHCRLHNHSMVPANKRYLIRSHRHISKEHLAFLTTFTCSGTKLVDILRAMRKEVGGEAHLGFTVPDAYDVVLAKKKKILDGCDSNQLIRWFTMRQANEHDFYYNFQLNEENQLTNFFWRDGRMRSDYEAFGDLLIHDTTYRTNKYDMICGPFVGMNLHTQNIMFGVGFILNEKAGSFEWLFNSFLTSMGGKQPVTIMTDQCSAMDKAIREVFPKSRHRLCTWHIGENVIVNIKGVMAKEGFKRRFDYVLKYTDTVAEFEHYWNSLLADYNCAKHSWIIRLYSLKEKCCPAYNKEWFSGGVLSSQRSETTNHSISRRLHKTNGLCDFYKCFLEVIDEWRSKENTGDYNSSTGNKYYACSDNMLCLHAREVYTIAIYLIFEQRFIKAVGLRSERIRFEYPVSEYIVGHPTKDFIRHNVRFNE</sequence>
<dbReference type="RefSeq" id="XP_021837651.1">
    <property type="nucleotide sequence ID" value="XM_021981959.1"/>
</dbReference>
<dbReference type="Pfam" id="PF10551">
    <property type="entry name" value="MULE"/>
    <property type="match status" value="1"/>
</dbReference>
<evidence type="ECO:0000313" key="3">
    <source>
        <dbReference type="RefSeq" id="XP_021837651.1"/>
    </source>
</evidence>
<keyword evidence="2" id="KW-1185">Reference proteome</keyword>
<name>A0A9R0HVM0_SPIOL</name>
<evidence type="ECO:0000259" key="1">
    <source>
        <dbReference type="Pfam" id="PF10551"/>
    </source>
</evidence>
<dbReference type="InterPro" id="IPR018289">
    <property type="entry name" value="MULE_transposase_dom"/>
</dbReference>
<protein>
    <submittedName>
        <fullName evidence="3">Protein FAR1-RELATED SEQUENCE 5-like</fullName>
    </submittedName>
</protein>
<organism evidence="2 3">
    <name type="scientific">Spinacia oleracea</name>
    <name type="common">Spinach</name>
    <dbReference type="NCBI Taxonomy" id="3562"/>
    <lineage>
        <taxon>Eukaryota</taxon>
        <taxon>Viridiplantae</taxon>
        <taxon>Streptophyta</taxon>
        <taxon>Embryophyta</taxon>
        <taxon>Tracheophyta</taxon>
        <taxon>Spermatophyta</taxon>
        <taxon>Magnoliopsida</taxon>
        <taxon>eudicotyledons</taxon>
        <taxon>Gunneridae</taxon>
        <taxon>Pentapetalae</taxon>
        <taxon>Caryophyllales</taxon>
        <taxon>Chenopodiaceae</taxon>
        <taxon>Chenopodioideae</taxon>
        <taxon>Anserineae</taxon>
        <taxon>Spinacia</taxon>
    </lineage>
</organism>
<reference evidence="2" key="1">
    <citation type="journal article" date="2021" name="Nat. Commun.">
        <title>Genomic analyses provide insights into spinach domestication and the genetic basis of agronomic traits.</title>
        <authorList>
            <person name="Cai X."/>
            <person name="Sun X."/>
            <person name="Xu C."/>
            <person name="Sun H."/>
            <person name="Wang X."/>
            <person name="Ge C."/>
            <person name="Zhang Z."/>
            <person name="Wang Q."/>
            <person name="Fei Z."/>
            <person name="Jiao C."/>
            <person name="Wang Q."/>
        </authorList>
    </citation>
    <scope>NUCLEOTIDE SEQUENCE [LARGE SCALE GENOMIC DNA]</scope>
    <source>
        <strain evidence="2">cv. Varoflay</strain>
    </source>
</reference>
<evidence type="ECO:0000313" key="2">
    <source>
        <dbReference type="Proteomes" id="UP000813463"/>
    </source>
</evidence>
<dbReference type="OrthoDB" id="1304650at2759"/>
<dbReference type="AlphaFoldDB" id="A0A9R0HVM0"/>